<evidence type="ECO:0000256" key="4">
    <source>
        <dbReference type="ARBA" id="ARBA00022448"/>
    </source>
</evidence>
<dbReference type="InterPro" id="IPR036909">
    <property type="entry name" value="Cyt_c-like_dom_sf"/>
</dbReference>
<comment type="subcellular location">
    <subcellularLocation>
        <location evidence="2">Mitochondrion intermembrane space</location>
    </subcellularLocation>
</comment>
<evidence type="ECO:0000256" key="9">
    <source>
        <dbReference type="PROSITE-ProRule" id="PRU00433"/>
    </source>
</evidence>
<evidence type="ECO:0000256" key="5">
    <source>
        <dbReference type="ARBA" id="ARBA00022617"/>
    </source>
</evidence>
<dbReference type="GO" id="GO:0005758">
    <property type="term" value="C:mitochondrial intermembrane space"/>
    <property type="evidence" value="ECO:0007669"/>
    <property type="project" value="UniProtKB-SubCell"/>
</dbReference>
<accession>A0ABD2AMJ4</accession>
<keyword evidence="11" id="KW-0496">Mitochondrion</keyword>
<keyword evidence="5 9" id="KW-0349">Heme</keyword>
<sequence length="103" mass="11556">MGNAENGKSLFMKYCSTCHTFDKDGKHKIGPNLFGVVGRSCATKPGFSYTEHMKKKACTWDEDTLNIYLENPKKFVPGTKMVFGGIKKSEERADIIAFLKTLK</sequence>
<dbReference type="InterPro" id="IPR002327">
    <property type="entry name" value="Cyt_c_1A/1B"/>
</dbReference>
<proteinExistence type="inferred from homology"/>
<dbReference type="Pfam" id="PF00034">
    <property type="entry name" value="Cytochrom_C"/>
    <property type="match status" value="1"/>
</dbReference>
<keyword evidence="8 9" id="KW-0408">Iron</keyword>
<evidence type="ECO:0000256" key="1">
    <source>
        <dbReference type="ARBA" id="ARBA00002555"/>
    </source>
</evidence>
<keyword evidence="6 9" id="KW-0479">Metal-binding</keyword>
<protein>
    <submittedName>
        <fullName evidence="13">Cytochrome c-1-like</fullName>
    </submittedName>
</protein>
<evidence type="ECO:0000256" key="3">
    <source>
        <dbReference type="ARBA" id="ARBA00006488"/>
    </source>
</evidence>
<dbReference type="AlphaFoldDB" id="A0ABD2AMJ4"/>
<dbReference type="FunFam" id="1.10.760.10:FF:000001">
    <property type="entry name" value="Cytochrome c iso-1"/>
    <property type="match status" value="1"/>
</dbReference>
<dbReference type="InterPro" id="IPR009056">
    <property type="entry name" value="Cyt_c-like_dom"/>
</dbReference>
<comment type="caution">
    <text evidence="13">The sequence shown here is derived from an EMBL/GenBank/DDBJ whole genome shotgun (WGS) entry which is preliminary data.</text>
</comment>
<dbReference type="EMBL" id="JAYRBN010000116">
    <property type="protein sequence ID" value="KAL2721847.1"/>
    <property type="molecule type" value="Genomic_DNA"/>
</dbReference>
<comment type="PTM">
    <text evidence="11">Binds 1 heme group per subunit.</text>
</comment>
<comment type="function">
    <text evidence="1 11">Electron carrier protein. The oxidized form of the cytochrome c heme group can accept an electron from the heme group of the cytochrome c1 subunit of cytochrome reductase. Cytochrome c then transfers this electron to the cytochrome oxidase complex, the final protein carrier in the mitochondrial electron-transport chain.</text>
</comment>
<keyword evidence="11" id="KW-0679">Respiratory chain</keyword>
<comment type="similarity">
    <text evidence="3 10">Belongs to the cytochrome c family.</text>
</comment>
<keyword evidence="7 11" id="KW-0249">Electron transport</keyword>
<evidence type="ECO:0000256" key="10">
    <source>
        <dbReference type="RuleBase" id="RU004426"/>
    </source>
</evidence>
<keyword evidence="14" id="KW-1185">Reference proteome</keyword>
<dbReference type="PROSITE" id="PS51007">
    <property type="entry name" value="CYTC"/>
    <property type="match status" value="1"/>
</dbReference>
<evidence type="ECO:0000256" key="6">
    <source>
        <dbReference type="ARBA" id="ARBA00022723"/>
    </source>
</evidence>
<dbReference type="SUPFAM" id="SSF46626">
    <property type="entry name" value="Cytochrome c"/>
    <property type="match status" value="1"/>
</dbReference>
<organism evidence="13 14">
    <name type="scientific">Vespula maculifrons</name>
    <name type="common">Eastern yellow jacket</name>
    <name type="synonym">Wasp</name>
    <dbReference type="NCBI Taxonomy" id="7453"/>
    <lineage>
        <taxon>Eukaryota</taxon>
        <taxon>Metazoa</taxon>
        <taxon>Ecdysozoa</taxon>
        <taxon>Arthropoda</taxon>
        <taxon>Hexapoda</taxon>
        <taxon>Insecta</taxon>
        <taxon>Pterygota</taxon>
        <taxon>Neoptera</taxon>
        <taxon>Endopterygota</taxon>
        <taxon>Hymenoptera</taxon>
        <taxon>Apocrita</taxon>
        <taxon>Aculeata</taxon>
        <taxon>Vespoidea</taxon>
        <taxon>Vespidae</taxon>
        <taxon>Vespinae</taxon>
        <taxon>Vespula</taxon>
    </lineage>
</organism>
<evidence type="ECO:0000256" key="2">
    <source>
        <dbReference type="ARBA" id="ARBA00004569"/>
    </source>
</evidence>
<dbReference type="PANTHER" id="PTHR11961">
    <property type="entry name" value="CYTOCHROME C"/>
    <property type="match status" value="1"/>
</dbReference>
<name>A0ABD2AMJ4_VESMC</name>
<gene>
    <name evidence="13" type="ORF">V1477_020667</name>
</gene>
<evidence type="ECO:0000313" key="13">
    <source>
        <dbReference type="EMBL" id="KAL2721847.1"/>
    </source>
</evidence>
<dbReference type="Proteomes" id="UP001607303">
    <property type="component" value="Unassembled WGS sequence"/>
</dbReference>
<evidence type="ECO:0000256" key="8">
    <source>
        <dbReference type="ARBA" id="ARBA00023004"/>
    </source>
</evidence>
<evidence type="ECO:0000256" key="7">
    <source>
        <dbReference type="ARBA" id="ARBA00022982"/>
    </source>
</evidence>
<dbReference type="Gene3D" id="1.10.760.10">
    <property type="entry name" value="Cytochrome c-like domain"/>
    <property type="match status" value="1"/>
</dbReference>
<evidence type="ECO:0000256" key="11">
    <source>
        <dbReference type="RuleBase" id="RU004427"/>
    </source>
</evidence>
<keyword evidence="4 11" id="KW-0813">Transport</keyword>
<evidence type="ECO:0000313" key="14">
    <source>
        <dbReference type="Proteomes" id="UP001607303"/>
    </source>
</evidence>
<reference evidence="13 14" key="1">
    <citation type="journal article" date="2024" name="Ann. Entomol. Soc. Am.">
        <title>Genomic analyses of the southern and eastern yellowjacket wasps (Hymenoptera: Vespidae) reveal evolutionary signatures of social life.</title>
        <authorList>
            <person name="Catto M.A."/>
            <person name="Caine P.B."/>
            <person name="Orr S.E."/>
            <person name="Hunt B.G."/>
            <person name="Goodisman M.A.D."/>
        </authorList>
    </citation>
    <scope>NUCLEOTIDE SEQUENCE [LARGE SCALE GENOMIC DNA]</scope>
    <source>
        <strain evidence="13">232</strain>
        <tissue evidence="13">Head and thorax</tissue>
    </source>
</reference>
<feature type="domain" description="Cytochrome c" evidence="12">
    <location>
        <begin position="2"/>
        <end position="103"/>
    </location>
</feature>
<evidence type="ECO:0000259" key="12">
    <source>
        <dbReference type="PROSITE" id="PS51007"/>
    </source>
</evidence>
<dbReference type="PRINTS" id="PR00604">
    <property type="entry name" value="CYTCHRMECIAB"/>
</dbReference>
<dbReference type="GO" id="GO:0046872">
    <property type="term" value="F:metal ion binding"/>
    <property type="evidence" value="ECO:0007669"/>
    <property type="project" value="UniProtKB-KW"/>
</dbReference>